<evidence type="ECO:0000256" key="5">
    <source>
        <dbReference type="ARBA" id="ARBA00023239"/>
    </source>
</evidence>
<keyword evidence="6 7" id="KW-0961">Cell wall biogenesis/degradation</keyword>
<dbReference type="Pfam" id="PF02618">
    <property type="entry name" value="YceG"/>
    <property type="match status" value="1"/>
</dbReference>
<dbReference type="AlphaFoldDB" id="A0A9D1UEM3"/>
<dbReference type="HAMAP" id="MF_02065">
    <property type="entry name" value="MltG"/>
    <property type="match status" value="1"/>
</dbReference>
<name>A0A9D1UEM3_9FIRM</name>
<dbReference type="GO" id="GO:0071555">
    <property type="term" value="P:cell wall organization"/>
    <property type="evidence" value="ECO:0007669"/>
    <property type="project" value="UniProtKB-KW"/>
</dbReference>
<evidence type="ECO:0000313" key="8">
    <source>
        <dbReference type="EMBL" id="HIW85004.1"/>
    </source>
</evidence>
<dbReference type="EMBL" id="DXGE01000004">
    <property type="protein sequence ID" value="HIW85004.1"/>
    <property type="molecule type" value="Genomic_DNA"/>
</dbReference>
<evidence type="ECO:0000256" key="7">
    <source>
        <dbReference type="HAMAP-Rule" id="MF_02065"/>
    </source>
</evidence>
<comment type="catalytic activity">
    <reaction evidence="7">
        <text>a peptidoglycan chain = a peptidoglycan chain with N-acetyl-1,6-anhydromuramyl-[peptide] at the reducing end + a peptidoglycan chain with N-acetylglucosamine at the non-reducing end.</text>
        <dbReference type="EC" id="4.2.2.29"/>
    </reaction>
</comment>
<evidence type="ECO:0000256" key="3">
    <source>
        <dbReference type="ARBA" id="ARBA00022989"/>
    </source>
</evidence>
<organism evidence="8 9">
    <name type="scientific">Candidatus Eubacterium faecipullorum</name>
    <dbReference type="NCBI Taxonomy" id="2838571"/>
    <lineage>
        <taxon>Bacteria</taxon>
        <taxon>Bacillati</taxon>
        <taxon>Bacillota</taxon>
        <taxon>Clostridia</taxon>
        <taxon>Eubacteriales</taxon>
        <taxon>Eubacteriaceae</taxon>
        <taxon>Eubacterium</taxon>
    </lineage>
</organism>
<dbReference type="InterPro" id="IPR003770">
    <property type="entry name" value="MLTG-like"/>
</dbReference>
<evidence type="ECO:0000256" key="2">
    <source>
        <dbReference type="ARBA" id="ARBA00022692"/>
    </source>
</evidence>
<reference evidence="8" key="2">
    <citation type="submission" date="2021-04" db="EMBL/GenBank/DDBJ databases">
        <authorList>
            <person name="Gilroy R."/>
        </authorList>
    </citation>
    <scope>NUCLEOTIDE SEQUENCE</scope>
    <source>
        <strain evidence="8">421</strain>
    </source>
</reference>
<keyword evidence="5 7" id="KW-0456">Lyase</keyword>
<comment type="caution">
    <text evidence="8">The sequence shown here is derived from an EMBL/GenBank/DDBJ whole genome shotgun (WGS) entry which is preliminary data.</text>
</comment>
<keyword evidence="1 7" id="KW-1003">Cell membrane</keyword>
<reference evidence="8" key="1">
    <citation type="journal article" date="2021" name="PeerJ">
        <title>Extensive microbial diversity within the chicken gut microbiome revealed by metagenomics and culture.</title>
        <authorList>
            <person name="Gilroy R."/>
            <person name="Ravi A."/>
            <person name="Getino M."/>
            <person name="Pursley I."/>
            <person name="Horton D.L."/>
            <person name="Alikhan N.F."/>
            <person name="Baker D."/>
            <person name="Gharbi K."/>
            <person name="Hall N."/>
            <person name="Watson M."/>
            <person name="Adriaenssens E.M."/>
            <person name="Foster-Nyarko E."/>
            <person name="Jarju S."/>
            <person name="Secka A."/>
            <person name="Antonio M."/>
            <person name="Oren A."/>
            <person name="Chaudhuri R.R."/>
            <person name="La Ragione R."/>
            <person name="Hildebrand F."/>
            <person name="Pallen M.J."/>
        </authorList>
    </citation>
    <scope>NUCLEOTIDE SEQUENCE</scope>
    <source>
        <strain evidence="8">421</strain>
    </source>
</reference>
<evidence type="ECO:0000256" key="4">
    <source>
        <dbReference type="ARBA" id="ARBA00023136"/>
    </source>
</evidence>
<comment type="similarity">
    <text evidence="7">Belongs to the transglycosylase MltG family.</text>
</comment>
<comment type="function">
    <text evidence="7">Functions as a peptidoglycan terminase that cleaves nascent peptidoglycan strands endolytically to terminate their elongation.</text>
</comment>
<evidence type="ECO:0000256" key="6">
    <source>
        <dbReference type="ARBA" id="ARBA00023316"/>
    </source>
</evidence>
<dbReference type="Gene3D" id="3.30.1490.480">
    <property type="entry name" value="Endolytic murein transglycosylase"/>
    <property type="match status" value="1"/>
</dbReference>
<dbReference type="GO" id="GO:0009252">
    <property type="term" value="P:peptidoglycan biosynthetic process"/>
    <property type="evidence" value="ECO:0007669"/>
    <property type="project" value="UniProtKB-UniRule"/>
</dbReference>
<accession>A0A9D1UEM3</accession>
<dbReference type="GO" id="GO:0008932">
    <property type="term" value="F:lytic endotransglycosylase activity"/>
    <property type="evidence" value="ECO:0007669"/>
    <property type="project" value="UniProtKB-UniRule"/>
</dbReference>
<dbReference type="Proteomes" id="UP000824205">
    <property type="component" value="Unassembled WGS sequence"/>
</dbReference>
<keyword evidence="3 7" id="KW-1133">Transmembrane helix</keyword>
<protein>
    <recommendedName>
        <fullName evidence="7">Endolytic murein transglycosylase</fullName>
        <ecNumber evidence="7">4.2.2.29</ecNumber>
    </recommendedName>
    <alternativeName>
        <fullName evidence="7">Peptidoglycan lytic transglycosylase</fullName>
    </alternativeName>
    <alternativeName>
        <fullName evidence="7">Peptidoglycan polymerization terminase</fullName>
    </alternativeName>
</protein>
<gene>
    <name evidence="7 8" type="primary">mltG</name>
    <name evidence="8" type="ORF">IAA48_00765</name>
</gene>
<evidence type="ECO:0000256" key="1">
    <source>
        <dbReference type="ARBA" id="ARBA00022475"/>
    </source>
</evidence>
<dbReference type="PANTHER" id="PTHR30518">
    <property type="entry name" value="ENDOLYTIC MUREIN TRANSGLYCOSYLASE"/>
    <property type="match status" value="1"/>
</dbReference>
<feature type="site" description="Important for catalytic activity" evidence="7">
    <location>
        <position position="233"/>
    </location>
</feature>
<dbReference type="GO" id="GO:0005886">
    <property type="term" value="C:plasma membrane"/>
    <property type="evidence" value="ECO:0007669"/>
    <property type="project" value="UniProtKB-UniRule"/>
</dbReference>
<dbReference type="PANTHER" id="PTHR30518:SF2">
    <property type="entry name" value="ENDOLYTIC MUREIN TRANSGLYCOSYLASE"/>
    <property type="match status" value="1"/>
</dbReference>
<evidence type="ECO:0000313" key="9">
    <source>
        <dbReference type="Proteomes" id="UP000824205"/>
    </source>
</evidence>
<keyword evidence="4 7" id="KW-0472">Membrane</keyword>
<proteinExistence type="inferred from homology"/>
<dbReference type="NCBIfam" id="TIGR00247">
    <property type="entry name" value="endolytic transglycosylase MltG"/>
    <property type="match status" value="1"/>
</dbReference>
<dbReference type="EC" id="4.2.2.29" evidence="7"/>
<sequence>MNKKIVKLVIACVVVVALIAAGAFIYTRISRDINGTETGEIKEYTLIIEPQDFQYEISKMLSNNDIVVDDSIWAMWMDSHYPDFTYLNGEYYLNSHMSYEELAQKLQNPDISHQIVSVAIPEGYNVFDIAETLEENGICTKEDFYAAVSTTQGYDYEWLADFPQNRENIGFVLEGFLFPATYDLAMNSDAAVVVDTMLSAFDDRLSDDMLAYCEQNDMTLYDFITLCSIVQEEALTDSSAQNIASVLINRLNSGTRLQCDVTYYYAKNLLDYGFSRDTYDSYYTYRCPALPSGPIANSGMNIIEAVIDHPDTDYMFFFSDLNGDFHFAETGEEFERLKEQYPWQ</sequence>
<keyword evidence="2 7" id="KW-0812">Transmembrane</keyword>